<proteinExistence type="predicted"/>
<feature type="compositionally biased region" description="Basic and acidic residues" evidence="1">
    <location>
        <begin position="39"/>
        <end position="54"/>
    </location>
</feature>
<evidence type="ECO:0000313" key="2">
    <source>
        <dbReference type="EMBL" id="CAK3990389.1"/>
    </source>
</evidence>
<keyword evidence="3" id="KW-1185">Reference proteome</keyword>
<comment type="caution">
    <text evidence="2">The sequence shown here is derived from an EMBL/GenBank/DDBJ whole genome shotgun (WGS) entry which is preliminary data.</text>
</comment>
<feature type="region of interest" description="Disordered" evidence="1">
    <location>
        <begin position="20"/>
        <end position="63"/>
    </location>
</feature>
<dbReference type="AlphaFoldDB" id="A0AAI9E8H2"/>
<gene>
    <name evidence="2" type="ORF">LECACI_7A003949</name>
</gene>
<sequence length="105" mass="11473">MLSRAPLRVAVLRKVATFKPARGTATSKDTRPSDTPSQDDQKLEKKALEAEAANKPEMTQAQKDKELMEKLAGISGEGGEAGIEYEDGKPVAMKRGVKNNMFRLI</sequence>
<organism evidence="2 3">
    <name type="scientific">Lecanosticta acicola</name>
    <dbReference type="NCBI Taxonomy" id="111012"/>
    <lineage>
        <taxon>Eukaryota</taxon>
        <taxon>Fungi</taxon>
        <taxon>Dikarya</taxon>
        <taxon>Ascomycota</taxon>
        <taxon>Pezizomycotina</taxon>
        <taxon>Dothideomycetes</taxon>
        <taxon>Dothideomycetidae</taxon>
        <taxon>Mycosphaerellales</taxon>
        <taxon>Mycosphaerellaceae</taxon>
        <taxon>Lecanosticta</taxon>
    </lineage>
</organism>
<evidence type="ECO:0000313" key="3">
    <source>
        <dbReference type="Proteomes" id="UP001296104"/>
    </source>
</evidence>
<dbReference type="Proteomes" id="UP001296104">
    <property type="component" value="Unassembled WGS sequence"/>
</dbReference>
<accession>A0AAI9E8H2</accession>
<evidence type="ECO:0000256" key="1">
    <source>
        <dbReference type="SAM" id="MobiDB-lite"/>
    </source>
</evidence>
<name>A0AAI9E8H2_9PEZI</name>
<dbReference type="EMBL" id="CAVMBE010000020">
    <property type="protein sequence ID" value="CAK3990389.1"/>
    <property type="molecule type" value="Genomic_DNA"/>
</dbReference>
<reference evidence="2" key="1">
    <citation type="submission" date="2023-11" db="EMBL/GenBank/DDBJ databases">
        <authorList>
            <person name="Alioto T."/>
            <person name="Alioto T."/>
            <person name="Gomez Garrido J."/>
        </authorList>
    </citation>
    <scope>NUCLEOTIDE SEQUENCE</scope>
</reference>
<protein>
    <submittedName>
        <fullName evidence="2">Uncharacterized protein</fullName>
    </submittedName>
</protein>